<dbReference type="PANTHER" id="PTHR43245:SF23">
    <property type="entry name" value="NAD(P)-BINDING DOMAIN-CONTAINING PROTEIN"/>
    <property type="match status" value="1"/>
</dbReference>
<gene>
    <name evidence="2" type="ORF">NUH88_13275</name>
</gene>
<feature type="domain" description="NAD-dependent epimerase/dehydratase" evidence="1">
    <location>
        <begin position="8"/>
        <end position="241"/>
    </location>
</feature>
<evidence type="ECO:0000313" key="3">
    <source>
        <dbReference type="Proteomes" id="UP001060336"/>
    </source>
</evidence>
<dbReference type="KEGG" id="naci:NUH88_13275"/>
<accession>A0A9J7ALN4</accession>
<dbReference type="RefSeq" id="WP_257766891.1">
    <property type="nucleotide sequence ID" value="NZ_CP102480.1"/>
</dbReference>
<dbReference type="InterPro" id="IPR050177">
    <property type="entry name" value="Lipid_A_modif_metabolic_enz"/>
</dbReference>
<dbReference type="SUPFAM" id="SSF51735">
    <property type="entry name" value="NAD(P)-binding Rossmann-fold domains"/>
    <property type="match status" value="1"/>
</dbReference>
<evidence type="ECO:0000313" key="2">
    <source>
        <dbReference type="EMBL" id="UUX48384.1"/>
    </source>
</evidence>
<protein>
    <submittedName>
        <fullName evidence="2">SDR family oxidoreductase</fullName>
    </submittedName>
</protein>
<name>A0A9J7ALN4_9PROT</name>
<dbReference type="EMBL" id="CP102480">
    <property type="protein sequence ID" value="UUX48384.1"/>
    <property type="molecule type" value="Genomic_DNA"/>
</dbReference>
<dbReference type="CDD" id="cd08946">
    <property type="entry name" value="SDR_e"/>
    <property type="match status" value="1"/>
</dbReference>
<evidence type="ECO:0000259" key="1">
    <source>
        <dbReference type="Pfam" id="PF01370"/>
    </source>
</evidence>
<dbReference type="PANTHER" id="PTHR43245">
    <property type="entry name" value="BIFUNCTIONAL POLYMYXIN RESISTANCE PROTEIN ARNA"/>
    <property type="match status" value="1"/>
</dbReference>
<reference evidence="2" key="1">
    <citation type="submission" date="2022-08" db="EMBL/GenBank/DDBJ databases">
        <title>Nisaea acidiphila sp. nov., isolated from a marine algal debris and emended description of the genus Nisaea Urios et al. 2008.</title>
        <authorList>
            <person name="Kwon K."/>
        </authorList>
    </citation>
    <scope>NUCLEOTIDE SEQUENCE</scope>
    <source>
        <strain evidence="2">MEBiC11861</strain>
    </source>
</reference>
<proteinExistence type="predicted"/>
<dbReference type="Pfam" id="PF01370">
    <property type="entry name" value="Epimerase"/>
    <property type="match status" value="1"/>
</dbReference>
<dbReference type="Gene3D" id="3.40.50.720">
    <property type="entry name" value="NAD(P)-binding Rossmann-like Domain"/>
    <property type="match status" value="1"/>
</dbReference>
<dbReference type="Proteomes" id="UP001060336">
    <property type="component" value="Chromosome"/>
</dbReference>
<sequence length="337" mass="37643">MSRRFDKVLITGGAGYVGSLLIPQLLDLGYEIVSYDIQFFGDDFLPKDHPKLTSVKGDIRDTEALKKALTGVDAVINLACISNDASFELDEALSETINLDAFEPMVIAAKEGGVKRFIYASSSSVYGVSDQPDVKEDHPLLPLTLYNKFKGMCEPLLFKHQSDDFVCVTIRPATVCGYGPRQRLDLSVNILTNHAINNGKITVFGGEQLRPNLHIQDMCNLYKLLLEVEDEKIAGETFNAGYQNQSIMSIANIVKKVIEEEMPELGDIEIVTTPSDDNRSYHINSDKIAEKLGFRPQHSIEDAVRDLVKAFKADKLPEPMTDDFYYNVRRIKRLGMG</sequence>
<dbReference type="InterPro" id="IPR001509">
    <property type="entry name" value="Epimerase_deHydtase"/>
</dbReference>
<organism evidence="2 3">
    <name type="scientific">Nisaea acidiphila</name>
    <dbReference type="NCBI Taxonomy" id="1862145"/>
    <lineage>
        <taxon>Bacteria</taxon>
        <taxon>Pseudomonadati</taxon>
        <taxon>Pseudomonadota</taxon>
        <taxon>Alphaproteobacteria</taxon>
        <taxon>Rhodospirillales</taxon>
        <taxon>Thalassobaculaceae</taxon>
        <taxon>Nisaea</taxon>
    </lineage>
</organism>
<dbReference type="InterPro" id="IPR036291">
    <property type="entry name" value="NAD(P)-bd_dom_sf"/>
</dbReference>
<dbReference type="AlphaFoldDB" id="A0A9J7ALN4"/>
<keyword evidence="3" id="KW-1185">Reference proteome</keyword>